<evidence type="ECO:0000313" key="2">
    <source>
        <dbReference type="Proteomes" id="UP000499080"/>
    </source>
</evidence>
<evidence type="ECO:0000313" key="1">
    <source>
        <dbReference type="EMBL" id="GBN61424.1"/>
    </source>
</evidence>
<comment type="caution">
    <text evidence="1">The sequence shown here is derived from an EMBL/GenBank/DDBJ whole genome shotgun (WGS) entry which is preliminary data.</text>
</comment>
<accession>A0A4Y2QD89</accession>
<dbReference type="EMBL" id="BGPR01013615">
    <property type="protein sequence ID" value="GBN61424.1"/>
    <property type="molecule type" value="Genomic_DNA"/>
</dbReference>
<sequence>MENLNSSHSPGVGKKLLTVFAALYGIRPFRYRLYRCTMYDGGESDLGAAVLSCKIRFSTGQMLSDAHDAKLTSSNAHHMTDALFLHRMHYFFPFTVYLQNFLSLEWELS</sequence>
<reference evidence="1 2" key="1">
    <citation type="journal article" date="2019" name="Sci. Rep.">
        <title>Orb-weaving spider Araneus ventricosus genome elucidates the spidroin gene catalogue.</title>
        <authorList>
            <person name="Kono N."/>
            <person name="Nakamura H."/>
            <person name="Ohtoshi R."/>
            <person name="Moran D.A.P."/>
            <person name="Shinohara A."/>
            <person name="Yoshida Y."/>
            <person name="Fujiwara M."/>
            <person name="Mori M."/>
            <person name="Tomita M."/>
            <person name="Arakawa K."/>
        </authorList>
    </citation>
    <scope>NUCLEOTIDE SEQUENCE [LARGE SCALE GENOMIC DNA]</scope>
</reference>
<organism evidence="1 2">
    <name type="scientific">Araneus ventricosus</name>
    <name type="common">Orbweaver spider</name>
    <name type="synonym">Epeira ventricosa</name>
    <dbReference type="NCBI Taxonomy" id="182803"/>
    <lineage>
        <taxon>Eukaryota</taxon>
        <taxon>Metazoa</taxon>
        <taxon>Ecdysozoa</taxon>
        <taxon>Arthropoda</taxon>
        <taxon>Chelicerata</taxon>
        <taxon>Arachnida</taxon>
        <taxon>Araneae</taxon>
        <taxon>Araneomorphae</taxon>
        <taxon>Entelegynae</taxon>
        <taxon>Araneoidea</taxon>
        <taxon>Araneidae</taxon>
        <taxon>Araneus</taxon>
    </lineage>
</organism>
<keyword evidence="2" id="KW-1185">Reference proteome</keyword>
<protein>
    <submittedName>
        <fullName evidence="1">Uncharacterized protein</fullName>
    </submittedName>
</protein>
<dbReference type="AlphaFoldDB" id="A0A4Y2QD89"/>
<dbReference type="Proteomes" id="UP000499080">
    <property type="component" value="Unassembled WGS sequence"/>
</dbReference>
<gene>
    <name evidence="1" type="ORF">AVEN_71730_1</name>
</gene>
<proteinExistence type="predicted"/>
<name>A0A4Y2QD89_ARAVE</name>